<accession>F2U8P0</accession>
<feature type="compositionally biased region" description="Acidic residues" evidence="1">
    <location>
        <begin position="264"/>
        <end position="282"/>
    </location>
</feature>
<feature type="compositionally biased region" description="Acidic residues" evidence="1">
    <location>
        <begin position="565"/>
        <end position="605"/>
    </location>
</feature>
<evidence type="ECO:0000256" key="1">
    <source>
        <dbReference type="SAM" id="MobiDB-lite"/>
    </source>
</evidence>
<feature type="region of interest" description="Disordered" evidence="1">
    <location>
        <begin position="396"/>
        <end position="416"/>
    </location>
</feature>
<dbReference type="KEGG" id="sre:PTSG_04478"/>
<name>F2U8P0_SALR5</name>
<organism evidence="3">
    <name type="scientific">Salpingoeca rosetta (strain ATCC 50818 / BSB-021)</name>
    <dbReference type="NCBI Taxonomy" id="946362"/>
    <lineage>
        <taxon>Eukaryota</taxon>
        <taxon>Choanoflagellata</taxon>
        <taxon>Craspedida</taxon>
        <taxon>Salpingoecidae</taxon>
        <taxon>Salpingoeca</taxon>
    </lineage>
</organism>
<proteinExistence type="predicted"/>
<dbReference type="PANTHER" id="PTHR13265:SF0">
    <property type="entry name" value="HPR1"/>
    <property type="match status" value="1"/>
</dbReference>
<dbReference type="OrthoDB" id="10257415at2759"/>
<feature type="compositionally biased region" description="Basic and acidic residues" evidence="1">
    <location>
        <begin position="530"/>
        <end position="540"/>
    </location>
</feature>
<reference evidence="2" key="1">
    <citation type="submission" date="2009-08" db="EMBL/GenBank/DDBJ databases">
        <title>Annotation of Salpingoeca rosetta.</title>
        <authorList>
            <consortium name="The Broad Institute Genome Sequencing Platform"/>
            <person name="Russ C."/>
            <person name="Cuomo C."/>
            <person name="Burger G."/>
            <person name="Gray M.W."/>
            <person name="Holland P.W.H."/>
            <person name="King N."/>
            <person name="Lang F.B.F."/>
            <person name="Roger A.J."/>
            <person name="Ruiz-Trillo I."/>
            <person name="Young S.K."/>
            <person name="Zeng Q."/>
            <person name="Gargeya S."/>
            <person name="Alvarado L."/>
            <person name="Berlin A."/>
            <person name="Chapman S.B."/>
            <person name="Chen Z."/>
            <person name="Freedman E."/>
            <person name="Gellesch M."/>
            <person name="Goldberg J."/>
            <person name="Griggs A."/>
            <person name="Gujja S."/>
            <person name="Heilman E."/>
            <person name="Heiman D."/>
            <person name="Howarth C."/>
            <person name="Mehta T."/>
            <person name="Neiman D."/>
            <person name="Pearson M."/>
            <person name="Roberts A."/>
            <person name="Saif S."/>
            <person name="Shea T."/>
            <person name="Shenoy N."/>
            <person name="Sisk P."/>
            <person name="Stolte C."/>
            <person name="Sykes S."/>
            <person name="White J."/>
            <person name="Yandava C."/>
            <person name="Haas B."/>
            <person name="Nusbaum C."/>
            <person name="Birren B."/>
        </authorList>
    </citation>
    <scope>NUCLEOTIDE SEQUENCE [LARGE SCALE GENOMIC DNA]</scope>
    <source>
        <strain evidence="2">ATCC 50818</strain>
    </source>
</reference>
<feature type="region of interest" description="Disordered" evidence="1">
    <location>
        <begin position="250"/>
        <end position="288"/>
    </location>
</feature>
<evidence type="ECO:0000313" key="3">
    <source>
        <dbReference type="Proteomes" id="UP000007799"/>
    </source>
</evidence>
<dbReference type="FunCoup" id="F2U8P0">
    <property type="interactions" value="1638"/>
</dbReference>
<evidence type="ECO:0000313" key="2">
    <source>
        <dbReference type="EMBL" id="EGD72748.1"/>
    </source>
</evidence>
<dbReference type="EMBL" id="GL832964">
    <property type="protein sequence ID" value="EGD72748.1"/>
    <property type="molecule type" value="Genomic_DNA"/>
</dbReference>
<dbReference type="PANTHER" id="PTHR13265">
    <property type="entry name" value="THO COMPLEX SUBUNIT 1"/>
    <property type="match status" value="1"/>
</dbReference>
<dbReference type="eggNOG" id="KOG2491">
    <property type="taxonomic scope" value="Eukaryota"/>
</dbReference>
<dbReference type="GeneID" id="16075154"/>
<dbReference type="STRING" id="946362.F2U8P0"/>
<dbReference type="GO" id="GO:0006406">
    <property type="term" value="P:mRNA export from nucleus"/>
    <property type="evidence" value="ECO:0007669"/>
    <property type="project" value="TreeGrafter"/>
</dbReference>
<dbReference type="RefSeq" id="XP_004994571.1">
    <property type="nucleotide sequence ID" value="XM_004994514.1"/>
</dbReference>
<protein>
    <recommendedName>
        <fullName evidence="4">THO complex subunit 1</fullName>
    </recommendedName>
</protein>
<dbReference type="InParanoid" id="F2U8P0"/>
<dbReference type="OMA" id="LQREEMW"/>
<feature type="region of interest" description="Disordered" evidence="1">
    <location>
        <begin position="517"/>
        <end position="605"/>
    </location>
</feature>
<gene>
    <name evidence="2" type="ORF">PTSG_04478</name>
</gene>
<evidence type="ECO:0008006" key="4">
    <source>
        <dbReference type="Google" id="ProtNLM"/>
    </source>
</evidence>
<feature type="region of interest" description="Disordered" evidence="1">
    <location>
        <begin position="173"/>
        <end position="196"/>
    </location>
</feature>
<dbReference type="GO" id="GO:0000445">
    <property type="term" value="C:THO complex part of transcription export complex"/>
    <property type="evidence" value="ECO:0007669"/>
    <property type="project" value="TreeGrafter"/>
</dbReference>
<dbReference type="InterPro" id="IPR021861">
    <property type="entry name" value="THO_THOC1"/>
</dbReference>
<sequence>MMEAEAIDSISAVVQGTADTDSLASLKQAKAHIVGLAFRRVLFPLLVQRDEKCLDVLRICIECFKREFIAVAATNTVLISLFEDAFDVLPVSMCERVFTLMEQNAQQPAFVKANGPRVVRLINGLKKRLSRSQDIELSGRLLMFIASIFPMSDKSGANISSAVNVANKTHYDETEEELDTSASEAAKAQEDIDMPSLGRPLNKSDYKQFWSLQRFFCEPRLCYQPDEWKRFEKATECVLDLFERHPLEVSPVTTQPTAASMMDTNDDNGDGDGDGDDGDDDGPSQKQRRADTTFAKYLTSPKLFELQLNDVTLRREILLQLLILFSYLPRDSKFKKPAETLTSAQKEWMDKRQRQVEKLMKAAGSDGADFLTNAKRMLERELVWVQWKEDGCKPFEKKESAKRKAPSPPAPGAAGVHMGSDELQRLWTLSSTNMEACKRAKVRVPSLKEYFLDAVEEMDPAECVEEEYWQINDFRFNWKGLRLISRKKVNLFHFADQLSLKSYMESTLNILAKDFSSGTASPSAAVGETNTREGAVKAEEEGNGDAGTGSGGDDDDDDGSKSGDEGEGGEEDGEETAKMEEDDDAGDGGDDDEEGETANGDKEDE</sequence>
<dbReference type="Proteomes" id="UP000007799">
    <property type="component" value="Unassembled WGS sequence"/>
</dbReference>
<keyword evidence="3" id="KW-1185">Reference proteome</keyword>
<dbReference type="AlphaFoldDB" id="F2U8P0"/>
<dbReference type="Pfam" id="PF11957">
    <property type="entry name" value="efThoc1"/>
    <property type="match status" value="1"/>
</dbReference>